<comment type="caution">
    <text evidence="1">The sequence shown here is derived from an EMBL/GenBank/DDBJ whole genome shotgun (WGS) entry which is preliminary data.</text>
</comment>
<proteinExistence type="predicted"/>
<evidence type="ECO:0000313" key="1">
    <source>
        <dbReference type="EMBL" id="RZI05954.1"/>
    </source>
</evidence>
<protein>
    <submittedName>
        <fullName evidence="1">Uncharacterized protein</fullName>
    </submittedName>
</protein>
<dbReference type="RefSeq" id="WP_130136531.1">
    <property type="nucleotide sequence ID" value="NZ_RQTF01000265.1"/>
</dbReference>
<accession>A0AB37XSM4</accession>
<dbReference type="Proteomes" id="UP000294017">
    <property type="component" value="Unassembled WGS sequence"/>
</dbReference>
<organism evidence="1 2">
    <name type="scientific">Staphylococcus aureus</name>
    <dbReference type="NCBI Taxonomy" id="1280"/>
    <lineage>
        <taxon>Bacteria</taxon>
        <taxon>Bacillati</taxon>
        <taxon>Bacillota</taxon>
        <taxon>Bacilli</taxon>
        <taxon>Bacillales</taxon>
        <taxon>Staphylococcaceae</taxon>
        <taxon>Staphylococcus</taxon>
    </lineage>
</organism>
<sequence>MVPEEKGSITLSKEAAIIFAIAKFKPFKNRIKNNPQKTN</sequence>
<name>A0AB37XSM4_STAAU</name>
<evidence type="ECO:0000313" key="2">
    <source>
        <dbReference type="Proteomes" id="UP000294017"/>
    </source>
</evidence>
<gene>
    <name evidence="1" type="ORF">EIH03_12440</name>
</gene>
<dbReference type="AlphaFoldDB" id="A0AB37XSM4"/>
<feature type="non-terminal residue" evidence="1">
    <location>
        <position position="39"/>
    </location>
</feature>
<reference evidence="1 2" key="1">
    <citation type="submission" date="2018-11" db="EMBL/GenBank/DDBJ databases">
        <title>Genomic profiling of Staphylococcus species from a Poultry farm system in KwaZulu-Natal, South Africa.</title>
        <authorList>
            <person name="Amoako D.G."/>
            <person name="Somboro A.M."/>
            <person name="Abia A.L.K."/>
            <person name="Bester L.A."/>
            <person name="Essack S.Y."/>
        </authorList>
    </citation>
    <scope>NUCLEOTIDE SEQUENCE [LARGE SCALE GENOMIC DNA]</scope>
    <source>
        <strain evidence="1 2">SA12</strain>
    </source>
</reference>
<dbReference type="EMBL" id="RQTF01000265">
    <property type="protein sequence ID" value="RZI05954.1"/>
    <property type="molecule type" value="Genomic_DNA"/>
</dbReference>